<dbReference type="InterPro" id="IPR001394">
    <property type="entry name" value="Peptidase_C19_UCH"/>
</dbReference>
<dbReference type="Gene3D" id="3.90.70.10">
    <property type="entry name" value="Cysteine proteinases"/>
    <property type="match status" value="1"/>
</dbReference>
<dbReference type="GO" id="GO:0016579">
    <property type="term" value="P:protein deubiquitination"/>
    <property type="evidence" value="ECO:0007669"/>
    <property type="project" value="InterPro"/>
</dbReference>
<gene>
    <name evidence="10" type="ORF">THAOC_12931</name>
</gene>
<evidence type="ECO:0000256" key="2">
    <source>
        <dbReference type="ARBA" id="ARBA00009085"/>
    </source>
</evidence>
<dbReference type="Proteomes" id="UP000266841">
    <property type="component" value="Unassembled WGS sequence"/>
</dbReference>
<dbReference type="EC" id="3.4.19.12" evidence="3"/>
<keyword evidence="7" id="KW-0788">Thiol protease</keyword>
<keyword evidence="5" id="KW-0833">Ubl conjugation pathway</keyword>
<dbReference type="PROSITE" id="PS50235">
    <property type="entry name" value="USP_3"/>
    <property type="match status" value="1"/>
</dbReference>
<dbReference type="InterPro" id="IPR028889">
    <property type="entry name" value="USP"/>
</dbReference>
<organism evidence="10 11">
    <name type="scientific">Thalassiosira oceanica</name>
    <name type="common">Marine diatom</name>
    <dbReference type="NCBI Taxonomy" id="159749"/>
    <lineage>
        <taxon>Eukaryota</taxon>
        <taxon>Sar</taxon>
        <taxon>Stramenopiles</taxon>
        <taxon>Ochrophyta</taxon>
        <taxon>Bacillariophyta</taxon>
        <taxon>Coscinodiscophyceae</taxon>
        <taxon>Thalassiosirophycidae</taxon>
        <taxon>Thalassiosirales</taxon>
        <taxon>Thalassiosiraceae</taxon>
        <taxon>Thalassiosira</taxon>
    </lineage>
</organism>
<evidence type="ECO:0000259" key="9">
    <source>
        <dbReference type="PROSITE" id="PS50235"/>
    </source>
</evidence>
<reference evidence="10 11" key="1">
    <citation type="journal article" date="2012" name="Genome Biol.">
        <title>Genome and low-iron response of an oceanic diatom adapted to chronic iron limitation.</title>
        <authorList>
            <person name="Lommer M."/>
            <person name="Specht M."/>
            <person name="Roy A.S."/>
            <person name="Kraemer L."/>
            <person name="Andreson R."/>
            <person name="Gutowska M.A."/>
            <person name="Wolf J."/>
            <person name="Bergner S.V."/>
            <person name="Schilhabel M.B."/>
            <person name="Klostermeier U.C."/>
            <person name="Beiko R.G."/>
            <person name="Rosenstiel P."/>
            <person name="Hippler M."/>
            <person name="Laroche J."/>
        </authorList>
    </citation>
    <scope>NUCLEOTIDE SEQUENCE [LARGE SCALE GENOMIC DNA]</scope>
    <source>
        <strain evidence="10 11">CCMP1005</strain>
    </source>
</reference>
<comment type="similarity">
    <text evidence="2">Belongs to the peptidase C19 family.</text>
</comment>
<evidence type="ECO:0000313" key="11">
    <source>
        <dbReference type="Proteomes" id="UP000266841"/>
    </source>
</evidence>
<sequence>MHIYEISPTLEGGEDVPETRPEGGEETATDAIPPVKYSYLALCQRKLDLVQEPFLHPFQLSVFGSPLLLRVRELEGYTGEDLYALVSERMQRFVPHRSRAGAAGGNNEQPQSKGDDILEQTNSRTTRRGRHHREKTLSDDETVAAGDVPPYGFRLRLVSRDGGKCALSSWYECCVGSLVPCDDAPVIAMCGDSISIDWHMSVDLTGGGFGWDVSKAAAGDGAGGVIMRPHERALARVPKHPSCESGGKRYGRGGSITLEECLDSFAEEEKIPDVYCSKCQDLRVQTKRMNIWRYPPLVMIHLKRFQFTQHMRRKLRDLVVFPIEGLDLSRIAAPSSGQGDDEKSPDDESAAKFTGGDFHPLSKNNRGRTESLYDLYAVVHHQGALSGGHYVASLKSEEDGKWRLFNDAQIYELSSKDVVDPSAYILFYVRRDVKGASLEDFWDTQEREGEGLTEEEVQKLMKTRDSRCVIS</sequence>
<accession>K0SLI3</accession>
<dbReference type="OrthoDB" id="191686at2759"/>
<protein>
    <recommendedName>
        <fullName evidence="3">ubiquitinyl hydrolase 1</fullName>
        <ecNumber evidence="3">3.4.19.12</ecNumber>
    </recommendedName>
</protein>
<proteinExistence type="inferred from homology"/>
<dbReference type="GO" id="GO:0004843">
    <property type="term" value="F:cysteine-type deubiquitinase activity"/>
    <property type="evidence" value="ECO:0007669"/>
    <property type="project" value="UniProtKB-EC"/>
</dbReference>
<dbReference type="SUPFAM" id="SSF54001">
    <property type="entry name" value="Cysteine proteinases"/>
    <property type="match status" value="1"/>
</dbReference>
<evidence type="ECO:0000256" key="3">
    <source>
        <dbReference type="ARBA" id="ARBA00012759"/>
    </source>
</evidence>
<dbReference type="PANTHER" id="PTHR21646:SF24">
    <property type="entry name" value="UBIQUITIN CARBOXYL-TERMINAL HYDROLASE"/>
    <property type="match status" value="1"/>
</dbReference>
<feature type="compositionally biased region" description="Basic residues" evidence="8">
    <location>
        <begin position="125"/>
        <end position="134"/>
    </location>
</feature>
<dbReference type="InterPro" id="IPR038765">
    <property type="entry name" value="Papain-like_cys_pep_sf"/>
</dbReference>
<dbReference type="AlphaFoldDB" id="K0SLI3"/>
<dbReference type="eggNOG" id="KOG1870">
    <property type="taxonomic scope" value="Eukaryota"/>
</dbReference>
<dbReference type="InterPro" id="IPR050185">
    <property type="entry name" value="Ub_carboxyl-term_hydrolase"/>
</dbReference>
<evidence type="ECO:0000256" key="6">
    <source>
        <dbReference type="ARBA" id="ARBA00022801"/>
    </source>
</evidence>
<evidence type="ECO:0000256" key="5">
    <source>
        <dbReference type="ARBA" id="ARBA00022786"/>
    </source>
</evidence>
<evidence type="ECO:0000256" key="8">
    <source>
        <dbReference type="SAM" id="MobiDB-lite"/>
    </source>
</evidence>
<feature type="region of interest" description="Disordered" evidence="8">
    <location>
        <begin position="332"/>
        <end position="365"/>
    </location>
</feature>
<name>K0SLI3_THAOC</name>
<evidence type="ECO:0000313" key="10">
    <source>
        <dbReference type="EMBL" id="EJK66165.1"/>
    </source>
</evidence>
<evidence type="ECO:0000256" key="4">
    <source>
        <dbReference type="ARBA" id="ARBA00022670"/>
    </source>
</evidence>
<keyword evidence="4" id="KW-0645">Protease</keyword>
<comment type="caution">
    <text evidence="10">The sequence shown here is derived from an EMBL/GenBank/DDBJ whole genome shotgun (WGS) entry which is preliminary data.</text>
</comment>
<dbReference type="Pfam" id="PF00443">
    <property type="entry name" value="UCH"/>
    <property type="match status" value="1"/>
</dbReference>
<evidence type="ECO:0000256" key="7">
    <source>
        <dbReference type="ARBA" id="ARBA00022807"/>
    </source>
</evidence>
<feature type="region of interest" description="Disordered" evidence="8">
    <location>
        <begin position="1"/>
        <end position="30"/>
    </location>
</feature>
<keyword evidence="6" id="KW-0378">Hydrolase</keyword>
<dbReference type="PROSITE" id="PS00973">
    <property type="entry name" value="USP_2"/>
    <property type="match status" value="1"/>
</dbReference>
<dbReference type="PANTHER" id="PTHR21646">
    <property type="entry name" value="UBIQUITIN CARBOXYL-TERMINAL HYDROLASE"/>
    <property type="match status" value="1"/>
</dbReference>
<dbReference type="GO" id="GO:0006508">
    <property type="term" value="P:proteolysis"/>
    <property type="evidence" value="ECO:0007669"/>
    <property type="project" value="UniProtKB-KW"/>
</dbReference>
<evidence type="ECO:0000256" key="1">
    <source>
        <dbReference type="ARBA" id="ARBA00000707"/>
    </source>
</evidence>
<feature type="region of interest" description="Disordered" evidence="8">
    <location>
        <begin position="98"/>
        <end position="143"/>
    </location>
</feature>
<dbReference type="EMBL" id="AGNL01015230">
    <property type="protein sequence ID" value="EJK66165.1"/>
    <property type="molecule type" value="Genomic_DNA"/>
</dbReference>
<feature type="domain" description="USP" evidence="9">
    <location>
        <begin position="1"/>
        <end position="431"/>
    </location>
</feature>
<comment type="catalytic activity">
    <reaction evidence="1">
        <text>Thiol-dependent hydrolysis of ester, thioester, amide, peptide and isopeptide bonds formed by the C-terminal Gly of ubiquitin (a 76-residue protein attached to proteins as an intracellular targeting signal).</text>
        <dbReference type="EC" id="3.4.19.12"/>
    </reaction>
</comment>
<dbReference type="InterPro" id="IPR018200">
    <property type="entry name" value="USP_CS"/>
</dbReference>
<keyword evidence="11" id="KW-1185">Reference proteome</keyword>